<name>A0A2S6II83_9ACTN</name>
<comment type="caution">
    <text evidence="1">The sequence shown here is derived from an EMBL/GenBank/DDBJ whole genome shotgun (WGS) entry which is preliminary data.</text>
</comment>
<proteinExistence type="predicted"/>
<protein>
    <submittedName>
        <fullName evidence="1">Methionine biosynthesis protein MetW</fullName>
    </submittedName>
</protein>
<dbReference type="SUPFAM" id="SSF53335">
    <property type="entry name" value="S-adenosyl-L-methionine-dependent methyltransferases"/>
    <property type="match status" value="1"/>
</dbReference>
<dbReference type="InterPro" id="IPR029063">
    <property type="entry name" value="SAM-dependent_MTases_sf"/>
</dbReference>
<dbReference type="EMBL" id="PTJD01000009">
    <property type="protein sequence ID" value="PPK93895.1"/>
    <property type="molecule type" value="Genomic_DNA"/>
</dbReference>
<gene>
    <name evidence="1" type="ORF">CLV92_109173</name>
</gene>
<keyword evidence="2" id="KW-1185">Reference proteome</keyword>
<dbReference type="Pfam" id="PF13489">
    <property type="entry name" value="Methyltransf_23"/>
    <property type="match status" value="1"/>
</dbReference>
<dbReference type="CDD" id="cd02440">
    <property type="entry name" value="AdoMet_MTases"/>
    <property type="match status" value="1"/>
</dbReference>
<dbReference type="PANTHER" id="PTHR43861:SF5">
    <property type="entry name" value="BLL5978 PROTEIN"/>
    <property type="match status" value="1"/>
</dbReference>
<organism evidence="1 2">
    <name type="scientific">Kineococcus xinjiangensis</name>
    <dbReference type="NCBI Taxonomy" id="512762"/>
    <lineage>
        <taxon>Bacteria</taxon>
        <taxon>Bacillati</taxon>
        <taxon>Actinomycetota</taxon>
        <taxon>Actinomycetes</taxon>
        <taxon>Kineosporiales</taxon>
        <taxon>Kineosporiaceae</taxon>
        <taxon>Kineococcus</taxon>
    </lineage>
</organism>
<dbReference type="Proteomes" id="UP000239485">
    <property type="component" value="Unassembled WGS sequence"/>
</dbReference>
<evidence type="ECO:0000313" key="1">
    <source>
        <dbReference type="EMBL" id="PPK93895.1"/>
    </source>
</evidence>
<dbReference type="Gene3D" id="3.40.50.150">
    <property type="entry name" value="Vaccinia Virus protein VP39"/>
    <property type="match status" value="1"/>
</dbReference>
<evidence type="ECO:0000313" key="2">
    <source>
        <dbReference type="Proteomes" id="UP000239485"/>
    </source>
</evidence>
<sequence>MTDGYLLNTRGVGTHQVIARWVRPGSRVLDVGCASGYLMKVMSTTGGCTCVGIESGPAATAAREEGFEVIHGFAPEAFDAARSSGPFDHVVFADVLEHTTDPGPVLQAAADLLTPDGTVIVSLPNIAYLLARLRLLSGRWTYEEHGIFDRTHLRFFTVATARELLEGAGVRLRRTAYIGPLTYRMGDRGLALTRIRPQILASQVVLEGSFSGT</sequence>
<accession>A0A2S6II83</accession>
<dbReference type="PANTHER" id="PTHR43861">
    <property type="entry name" value="TRANS-ACONITATE 2-METHYLTRANSFERASE-RELATED"/>
    <property type="match status" value="1"/>
</dbReference>
<dbReference type="AlphaFoldDB" id="A0A2S6II83"/>
<dbReference type="RefSeq" id="WP_104433500.1">
    <property type="nucleotide sequence ID" value="NZ_PTJD01000009.1"/>
</dbReference>
<dbReference type="OrthoDB" id="9795634at2"/>
<reference evidence="1 2" key="1">
    <citation type="submission" date="2018-02" db="EMBL/GenBank/DDBJ databases">
        <title>Genomic Encyclopedia of Archaeal and Bacterial Type Strains, Phase II (KMG-II): from individual species to whole genera.</title>
        <authorList>
            <person name="Goeker M."/>
        </authorList>
    </citation>
    <scope>NUCLEOTIDE SEQUENCE [LARGE SCALE GENOMIC DNA]</scope>
    <source>
        <strain evidence="1 2">DSM 22857</strain>
    </source>
</reference>